<gene>
    <name evidence="8 10" type="primary">acpS</name>
    <name evidence="10" type="ORF">J15TS10_48220</name>
</gene>
<comment type="subcellular location">
    <subcellularLocation>
        <location evidence="8">Cytoplasm</location>
    </subcellularLocation>
</comment>
<evidence type="ECO:0000313" key="10">
    <source>
        <dbReference type="EMBL" id="GIP61008.1"/>
    </source>
</evidence>
<dbReference type="EC" id="2.7.8.7" evidence="8"/>
<keyword evidence="6 8" id="KW-0443">Lipid metabolism</keyword>
<keyword evidence="11" id="KW-1185">Reference proteome</keyword>
<evidence type="ECO:0000256" key="1">
    <source>
        <dbReference type="ARBA" id="ARBA00022516"/>
    </source>
</evidence>
<evidence type="ECO:0000256" key="2">
    <source>
        <dbReference type="ARBA" id="ARBA00022679"/>
    </source>
</evidence>
<feature type="binding site" evidence="8">
    <location>
        <position position="81"/>
    </location>
    <ligand>
        <name>Mg(2+)</name>
        <dbReference type="ChEBI" id="CHEBI:18420"/>
    </ligand>
</feature>
<evidence type="ECO:0000313" key="11">
    <source>
        <dbReference type="Proteomes" id="UP000681290"/>
    </source>
</evidence>
<evidence type="ECO:0000256" key="3">
    <source>
        <dbReference type="ARBA" id="ARBA00022723"/>
    </source>
</evidence>
<feature type="binding site" evidence="8">
    <location>
        <position position="31"/>
    </location>
    <ligand>
        <name>Mg(2+)</name>
        <dbReference type="ChEBI" id="CHEBI:18420"/>
    </ligand>
</feature>
<dbReference type="EMBL" id="BOSM01000013">
    <property type="protein sequence ID" value="GIP61008.1"/>
    <property type="molecule type" value="Genomic_DNA"/>
</dbReference>
<evidence type="ECO:0000256" key="5">
    <source>
        <dbReference type="ARBA" id="ARBA00022842"/>
    </source>
</evidence>
<keyword evidence="4 8" id="KW-0276">Fatty acid metabolism</keyword>
<dbReference type="NCBIfam" id="TIGR00556">
    <property type="entry name" value="pantethn_trn"/>
    <property type="match status" value="1"/>
</dbReference>
<dbReference type="InterPro" id="IPR002582">
    <property type="entry name" value="ACPS"/>
</dbReference>
<organism evidence="10 11">
    <name type="scientific">Paenibacillus woosongensis</name>
    <dbReference type="NCBI Taxonomy" id="307580"/>
    <lineage>
        <taxon>Bacteria</taxon>
        <taxon>Bacillati</taxon>
        <taxon>Bacillota</taxon>
        <taxon>Bacilli</taxon>
        <taxon>Bacillales</taxon>
        <taxon>Paenibacillaceae</taxon>
        <taxon>Paenibacillus</taxon>
    </lineage>
</organism>
<proteinExistence type="inferred from homology"/>
<keyword evidence="7 8" id="KW-0275">Fatty acid biosynthesis</keyword>
<dbReference type="SUPFAM" id="SSF56214">
    <property type="entry name" value="4'-phosphopantetheinyl transferase"/>
    <property type="match status" value="1"/>
</dbReference>
<evidence type="ECO:0000256" key="4">
    <source>
        <dbReference type="ARBA" id="ARBA00022832"/>
    </source>
</evidence>
<keyword evidence="3 8" id="KW-0479">Metal-binding</keyword>
<dbReference type="Pfam" id="PF01648">
    <property type="entry name" value="ACPS"/>
    <property type="match status" value="1"/>
</dbReference>
<dbReference type="Gene3D" id="3.90.470.20">
    <property type="entry name" value="4'-phosphopantetheinyl transferase domain"/>
    <property type="match status" value="1"/>
</dbReference>
<dbReference type="HAMAP" id="MF_00101">
    <property type="entry name" value="AcpS"/>
    <property type="match status" value="1"/>
</dbReference>
<evidence type="ECO:0000256" key="7">
    <source>
        <dbReference type="ARBA" id="ARBA00023160"/>
    </source>
</evidence>
<keyword evidence="8" id="KW-0963">Cytoplasm</keyword>
<sequence>MGRDFVRPLSGLRIQPFLKEVMSLIYGIGHDVVEIDRVRKILDGASGDRLLKRVLTPDEQKLPGSISRPAEFLAGRFAAKEAISKAFGCGIGSVLGFADMSILPDVQGKPHVVLTQEAWQRLGLAEGPAGYAVHLSITHERQLASAFVVVERV</sequence>
<dbReference type="InterPro" id="IPR004568">
    <property type="entry name" value="Ppantetheine-prot_Trfase_dom"/>
</dbReference>
<comment type="function">
    <text evidence="8">Transfers the 4'-phosphopantetheine moiety from coenzyme A to a Ser of acyl-carrier-protein.</text>
</comment>
<accession>A0ABQ4MYL3</accession>
<keyword evidence="2 8" id="KW-0808">Transferase</keyword>
<dbReference type="NCBIfam" id="TIGR00516">
    <property type="entry name" value="acpS"/>
    <property type="match status" value="1"/>
</dbReference>
<comment type="cofactor">
    <cofactor evidence="8">
        <name>Mg(2+)</name>
        <dbReference type="ChEBI" id="CHEBI:18420"/>
    </cofactor>
</comment>
<reference evidence="10 11" key="1">
    <citation type="submission" date="2021-03" db="EMBL/GenBank/DDBJ databases">
        <title>Antimicrobial resistance genes in bacteria isolated from Japanese honey, and their potential for conferring macrolide and lincosamide resistance in the American foulbrood pathogen Paenibacillus larvae.</title>
        <authorList>
            <person name="Okamoto M."/>
            <person name="Kumagai M."/>
            <person name="Kanamori H."/>
            <person name="Takamatsu D."/>
        </authorList>
    </citation>
    <scope>NUCLEOTIDE SEQUENCE [LARGE SCALE GENOMIC DNA]</scope>
    <source>
        <strain evidence="10 11">J15TS10</strain>
    </source>
</reference>
<evidence type="ECO:0000256" key="8">
    <source>
        <dbReference type="HAMAP-Rule" id="MF_00101"/>
    </source>
</evidence>
<keyword evidence="5 8" id="KW-0460">Magnesium</keyword>
<evidence type="ECO:0000259" key="9">
    <source>
        <dbReference type="Pfam" id="PF01648"/>
    </source>
</evidence>
<name>A0ABQ4MYL3_9BACL</name>
<keyword evidence="1 8" id="KW-0444">Lipid biosynthesis</keyword>
<comment type="catalytic activity">
    <reaction evidence="8">
        <text>apo-[ACP] + CoA = holo-[ACP] + adenosine 3',5'-bisphosphate + H(+)</text>
        <dbReference type="Rhea" id="RHEA:12068"/>
        <dbReference type="Rhea" id="RHEA-COMP:9685"/>
        <dbReference type="Rhea" id="RHEA-COMP:9690"/>
        <dbReference type="ChEBI" id="CHEBI:15378"/>
        <dbReference type="ChEBI" id="CHEBI:29999"/>
        <dbReference type="ChEBI" id="CHEBI:57287"/>
        <dbReference type="ChEBI" id="CHEBI:58343"/>
        <dbReference type="ChEBI" id="CHEBI:64479"/>
        <dbReference type="EC" id="2.7.8.7"/>
    </reaction>
</comment>
<comment type="caution">
    <text evidence="10">The sequence shown here is derived from an EMBL/GenBank/DDBJ whole genome shotgun (WGS) entry which is preliminary data.</text>
</comment>
<dbReference type="InterPro" id="IPR008278">
    <property type="entry name" value="4-PPantetheinyl_Trfase_dom"/>
</dbReference>
<evidence type="ECO:0000256" key="6">
    <source>
        <dbReference type="ARBA" id="ARBA00023098"/>
    </source>
</evidence>
<protein>
    <recommendedName>
        <fullName evidence="8">Holo-[acyl-carrier-protein] synthase</fullName>
        <shortName evidence="8">Holo-ACP synthase</shortName>
        <ecNumber evidence="8">2.7.8.7</ecNumber>
    </recommendedName>
    <alternativeName>
        <fullName evidence="8">4'-phosphopantetheinyl transferase AcpS</fullName>
    </alternativeName>
</protein>
<dbReference type="InterPro" id="IPR037143">
    <property type="entry name" value="4-PPantetheinyl_Trfase_dom_sf"/>
</dbReference>
<dbReference type="Proteomes" id="UP000681290">
    <property type="component" value="Unassembled WGS sequence"/>
</dbReference>
<comment type="similarity">
    <text evidence="8">Belongs to the P-Pant transferase superfamily. AcpS family.</text>
</comment>
<feature type="domain" description="4'-phosphopantetheinyl transferase" evidence="9">
    <location>
        <begin position="27"/>
        <end position="119"/>
    </location>
</feature>